<keyword evidence="2" id="KW-1185">Reference proteome</keyword>
<protein>
    <recommendedName>
        <fullName evidence="3">AB hydrolase-1 domain-containing protein</fullName>
    </recommendedName>
</protein>
<dbReference type="Gene3D" id="3.40.50.1820">
    <property type="entry name" value="alpha/beta hydrolase"/>
    <property type="match status" value="1"/>
</dbReference>
<evidence type="ECO:0000313" key="2">
    <source>
        <dbReference type="Proteomes" id="UP000298663"/>
    </source>
</evidence>
<dbReference type="InterPro" id="IPR010463">
    <property type="entry name" value="DUF1057"/>
</dbReference>
<accession>A0A4U5NXB5</accession>
<dbReference type="InterPro" id="IPR029058">
    <property type="entry name" value="AB_hydrolase_fold"/>
</dbReference>
<gene>
    <name evidence="1" type="ORF">L596_012530</name>
</gene>
<dbReference type="OrthoDB" id="6431331at2759"/>
<proteinExistence type="predicted"/>
<reference evidence="1 2" key="1">
    <citation type="journal article" date="2015" name="Genome Biol.">
        <title>Comparative genomics of Steinernema reveals deeply conserved gene regulatory networks.</title>
        <authorList>
            <person name="Dillman A.R."/>
            <person name="Macchietto M."/>
            <person name="Porter C.F."/>
            <person name="Rogers A."/>
            <person name="Williams B."/>
            <person name="Antoshechkin I."/>
            <person name="Lee M.M."/>
            <person name="Goodwin Z."/>
            <person name="Lu X."/>
            <person name="Lewis E.E."/>
            <person name="Goodrich-Blair H."/>
            <person name="Stock S.P."/>
            <person name="Adams B.J."/>
            <person name="Sternberg P.W."/>
            <person name="Mortazavi A."/>
        </authorList>
    </citation>
    <scope>NUCLEOTIDE SEQUENCE [LARGE SCALE GENOMIC DNA]</scope>
    <source>
        <strain evidence="1 2">ALL</strain>
    </source>
</reference>
<comment type="caution">
    <text evidence="1">The sequence shown here is derived from an EMBL/GenBank/DDBJ whole genome shotgun (WGS) entry which is preliminary data.</text>
</comment>
<sequence length="314" mass="35430">MTIQPCASSASLEKKLFLHQLPVEFEANGRVFNVNAIIQDTIPWGSESGTVVGIHGSPGSHSDFKYIVPHLQEAGIRFIGINFPGYGYTEWHDKFNQNNEERLAFVQAIFKKLDLPPNVVFLGHSRGSENALKMGSTNADLTQGIILINPLGVKRHRSARPFFKVGLATFVWNLGFLKWFMGPLLYNIYHCMGLRVPDGSVAGRSIECMFRANLKDQLPFIEKINASSTRTLILYGGKDALIEERVSRHFAESFAENVEQVCTEKTSEEALMKRIERTFDDRRNVSVFCTSDGHFIQKHRAELIAKTVKFMLDC</sequence>
<evidence type="ECO:0000313" key="1">
    <source>
        <dbReference type="EMBL" id="TKR88257.1"/>
    </source>
</evidence>
<dbReference type="AlphaFoldDB" id="A0A4U5NXB5"/>
<reference evidence="1 2" key="2">
    <citation type="journal article" date="2019" name="G3 (Bethesda)">
        <title>Hybrid Assembly of the Genome of the Entomopathogenic Nematode Steinernema carpocapsae Identifies the X-Chromosome.</title>
        <authorList>
            <person name="Serra L."/>
            <person name="Macchietto M."/>
            <person name="Macias-Munoz A."/>
            <person name="McGill C.J."/>
            <person name="Rodriguez I.M."/>
            <person name="Rodriguez B."/>
            <person name="Murad R."/>
            <person name="Mortazavi A."/>
        </authorList>
    </citation>
    <scope>NUCLEOTIDE SEQUENCE [LARGE SCALE GENOMIC DNA]</scope>
    <source>
        <strain evidence="1 2">ALL</strain>
    </source>
</reference>
<name>A0A4U5NXB5_STECR</name>
<organism evidence="1 2">
    <name type="scientific">Steinernema carpocapsae</name>
    <name type="common">Entomopathogenic nematode</name>
    <dbReference type="NCBI Taxonomy" id="34508"/>
    <lineage>
        <taxon>Eukaryota</taxon>
        <taxon>Metazoa</taxon>
        <taxon>Ecdysozoa</taxon>
        <taxon>Nematoda</taxon>
        <taxon>Chromadorea</taxon>
        <taxon>Rhabditida</taxon>
        <taxon>Tylenchina</taxon>
        <taxon>Panagrolaimomorpha</taxon>
        <taxon>Strongyloidoidea</taxon>
        <taxon>Steinernematidae</taxon>
        <taxon>Steinernema</taxon>
    </lineage>
</organism>
<dbReference type="Proteomes" id="UP000298663">
    <property type="component" value="Unassembled WGS sequence"/>
</dbReference>
<dbReference type="PANTHER" id="PTHR47533:SF4">
    <property type="entry name" value="AB HYDROLASE-1 DOMAIN-CONTAINING PROTEIN"/>
    <property type="match status" value="1"/>
</dbReference>
<evidence type="ECO:0008006" key="3">
    <source>
        <dbReference type="Google" id="ProtNLM"/>
    </source>
</evidence>
<dbReference type="PANTHER" id="PTHR47533">
    <property type="entry name" value="PROTEIN CBG21859"/>
    <property type="match status" value="1"/>
</dbReference>
<dbReference type="SUPFAM" id="SSF53474">
    <property type="entry name" value="alpha/beta-Hydrolases"/>
    <property type="match status" value="1"/>
</dbReference>
<dbReference type="Pfam" id="PF06342">
    <property type="entry name" value="DUF1057"/>
    <property type="match status" value="1"/>
</dbReference>
<dbReference type="EMBL" id="AZBU02000003">
    <property type="protein sequence ID" value="TKR88257.1"/>
    <property type="molecule type" value="Genomic_DNA"/>
</dbReference>